<evidence type="ECO:0000313" key="1">
    <source>
        <dbReference type="EMBL" id="HAT7594082.1"/>
    </source>
</evidence>
<dbReference type="EMBL" id="DACUGV010000006">
    <property type="protein sequence ID" value="HAT7594082.1"/>
    <property type="molecule type" value="Genomic_DNA"/>
</dbReference>
<name>A0AA37ZFC3_9ENTR</name>
<organism evidence="1 2">
    <name type="scientific">Citrobacter werkmanii</name>
    <dbReference type="NCBI Taxonomy" id="67827"/>
    <lineage>
        <taxon>Bacteria</taxon>
        <taxon>Pseudomonadati</taxon>
        <taxon>Pseudomonadota</taxon>
        <taxon>Gammaproteobacteria</taxon>
        <taxon>Enterobacterales</taxon>
        <taxon>Enterobacteriaceae</taxon>
        <taxon>Citrobacter</taxon>
        <taxon>Citrobacter freundii complex</taxon>
    </lineage>
</organism>
<reference evidence="1" key="2">
    <citation type="submission" date="2020-11" db="EMBL/GenBank/DDBJ databases">
        <authorList>
            <consortium name="NCBI Pathogen Detection Project"/>
        </authorList>
    </citation>
    <scope>NUCLEOTIDE SEQUENCE</scope>
    <source>
        <strain evidence="1">RS189</strain>
    </source>
</reference>
<comment type="caution">
    <text evidence="1">The sequence shown here is derived from an EMBL/GenBank/DDBJ whole genome shotgun (WGS) entry which is preliminary data.</text>
</comment>
<reference evidence="1" key="1">
    <citation type="journal article" date="2018" name="Genome Biol.">
        <title>SKESA: strategic k-mer extension for scrupulous assemblies.</title>
        <authorList>
            <person name="Souvorov A."/>
            <person name="Agarwala R."/>
            <person name="Lipman D.J."/>
        </authorList>
    </citation>
    <scope>NUCLEOTIDE SEQUENCE</scope>
    <source>
        <strain evidence="1">RS189</strain>
    </source>
</reference>
<evidence type="ECO:0000313" key="2">
    <source>
        <dbReference type="Proteomes" id="UP000867745"/>
    </source>
</evidence>
<dbReference type="AlphaFoldDB" id="A0AA37ZFC3"/>
<gene>
    <name evidence="1" type="ORF">JAW44_003872</name>
</gene>
<dbReference type="RefSeq" id="WP_042314153.1">
    <property type="nucleotide sequence ID" value="NZ_CP019986.1"/>
</dbReference>
<protein>
    <submittedName>
        <fullName evidence="1">Uncharacterized protein</fullName>
    </submittedName>
</protein>
<proteinExistence type="predicted"/>
<sequence>MMKDNEIKGNDTAVLPIFTHFKPPGLSILFQQKLPNQMLALYVQKCLSDISQVTEKYCLIPVSL</sequence>
<accession>A0AA37ZFC3</accession>
<dbReference type="Proteomes" id="UP000867745">
    <property type="component" value="Unassembled WGS sequence"/>
</dbReference>